<evidence type="ECO:0000256" key="1">
    <source>
        <dbReference type="SAM" id="Coils"/>
    </source>
</evidence>
<sequence length="65" mass="7398">MVAIEIQNSTVNQLTNDIKELTNDIETLSRIDNISIRARNELGMVPAQAESIFVYTNPYQKRSDD</sequence>
<name>A0A381QVU9_9ZZZZ</name>
<evidence type="ECO:0008006" key="3">
    <source>
        <dbReference type="Google" id="ProtNLM"/>
    </source>
</evidence>
<protein>
    <recommendedName>
        <fullName evidence="3">Cell division protein FtsL</fullName>
    </recommendedName>
</protein>
<organism evidence="2">
    <name type="scientific">marine metagenome</name>
    <dbReference type="NCBI Taxonomy" id="408172"/>
    <lineage>
        <taxon>unclassified sequences</taxon>
        <taxon>metagenomes</taxon>
        <taxon>ecological metagenomes</taxon>
    </lineage>
</organism>
<keyword evidence="1" id="KW-0175">Coiled coil</keyword>
<evidence type="ECO:0000313" key="2">
    <source>
        <dbReference type="EMBL" id="SUZ82738.1"/>
    </source>
</evidence>
<gene>
    <name evidence="2" type="ORF">METZ01_LOCUS35592</name>
</gene>
<proteinExistence type="predicted"/>
<accession>A0A381QVU9</accession>
<reference evidence="2" key="1">
    <citation type="submission" date="2018-05" db="EMBL/GenBank/DDBJ databases">
        <authorList>
            <person name="Lanie J.A."/>
            <person name="Ng W.-L."/>
            <person name="Kazmierczak K.M."/>
            <person name="Andrzejewski T.M."/>
            <person name="Davidsen T.M."/>
            <person name="Wayne K.J."/>
            <person name="Tettelin H."/>
            <person name="Glass J.I."/>
            <person name="Rusch D."/>
            <person name="Podicherti R."/>
            <person name="Tsui H.-C.T."/>
            <person name="Winkler M.E."/>
        </authorList>
    </citation>
    <scope>NUCLEOTIDE SEQUENCE</scope>
</reference>
<dbReference type="AlphaFoldDB" id="A0A381QVU9"/>
<feature type="coiled-coil region" evidence="1">
    <location>
        <begin position="4"/>
        <end position="31"/>
    </location>
</feature>
<dbReference type="EMBL" id="UINC01001520">
    <property type="protein sequence ID" value="SUZ82738.1"/>
    <property type="molecule type" value="Genomic_DNA"/>
</dbReference>